<dbReference type="GO" id="GO:0043190">
    <property type="term" value="C:ATP-binding cassette (ABC) transporter complex"/>
    <property type="evidence" value="ECO:0007669"/>
    <property type="project" value="InterPro"/>
</dbReference>
<evidence type="ECO:0000256" key="1">
    <source>
        <dbReference type="ARBA" id="ARBA00004141"/>
    </source>
</evidence>
<keyword evidence="5 6" id="KW-0472">Membrane</keyword>
<comment type="subcellular location">
    <subcellularLocation>
        <location evidence="1">Membrane</location>
        <topology evidence="1">Multi-pass membrane protein</topology>
    </subcellularLocation>
</comment>
<evidence type="ECO:0000256" key="2">
    <source>
        <dbReference type="ARBA" id="ARBA00008034"/>
    </source>
</evidence>
<feature type="transmembrane region" description="Helical" evidence="6">
    <location>
        <begin position="7"/>
        <end position="25"/>
    </location>
</feature>
<sequence>MKFLDKTTILISSILLLSLFIGMVVVNKVEYIAVALLSSIMMGIVSPLIAARRLYFLAAEVSHIALLAAILAIILTNITIVKNEMFWVITIGIAMVYSVGAFINRGIDPDIATSLITTFSVSSSVIAMYFALTRYRTSYSLWSLILGDPLLITRRDLYILLALTLIVVVISISIYKVIIYLGVDRDSAVLTFGNIHIHEFLFFTVLGLTSLILVRIVGYILEHVLLLLPALIAINIVEGGRRIIFTSVCISLTSSLLGFSFAIKLNLAPAGAIGFIALAAYIISIALKRLRMHG</sequence>
<dbReference type="GO" id="GO:0055085">
    <property type="term" value="P:transmembrane transport"/>
    <property type="evidence" value="ECO:0007669"/>
    <property type="project" value="InterPro"/>
</dbReference>
<gene>
    <name evidence="8" type="ORF">ENU08_07230</name>
    <name evidence="7" type="ORF">ENU41_00620</name>
</gene>
<feature type="transmembrane region" description="Helical" evidence="6">
    <location>
        <begin position="63"/>
        <end position="80"/>
    </location>
</feature>
<evidence type="ECO:0000256" key="5">
    <source>
        <dbReference type="ARBA" id="ARBA00023136"/>
    </source>
</evidence>
<feature type="transmembrane region" description="Helical" evidence="6">
    <location>
        <begin position="157"/>
        <end position="183"/>
    </location>
</feature>
<evidence type="ECO:0000256" key="3">
    <source>
        <dbReference type="ARBA" id="ARBA00022692"/>
    </source>
</evidence>
<evidence type="ECO:0000256" key="4">
    <source>
        <dbReference type="ARBA" id="ARBA00022989"/>
    </source>
</evidence>
<proteinExistence type="inferred from homology"/>
<reference evidence="8" key="1">
    <citation type="journal article" date="2020" name="mSystems">
        <title>Genome- and Community-Level Interaction Insights into Carbon Utilization and Element Cycling Functions of Hydrothermarchaeota in Hydrothermal Sediment.</title>
        <authorList>
            <person name="Zhou Z."/>
            <person name="Liu Y."/>
            <person name="Xu W."/>
            <person name="Pan J."/>
            <person name="Luo Z.H."/>
            <person name="Li M."/>
        </authorList>
    </citation>
    <scope>NUCLEOTIDE SEQUENCE [LARGE SCALE GENOMIC DNA]</scope>
    <source>
        <strain evidence="8">SpSt-637</strain>
        <strain evidence="7">SpSt-667</strain>
    </source>
</reference>
<dbReference type="SUPFAM" id="SSF81345">
    <property type="entry name" value="ABC transporter involved in vitamin B12 uptake, BtuC"/>
    <property type="match status" value="1"/>
</dbReference>
<dbReference type="AlphaFoldDB" id="A0A7C4JL68"/>
<feature type="transmembrane region" description="Helical" evidence="6">
    <location>
        <begin position="244"/>
        <end position="263"/>
    </location>
</feature>
<dbReference type="PANTHER" id="PTHR30477">
    <property type="entry name" value="ABC-TRANSPORTER METAL-BINDING PROTEIN"/>
    <property type="match status" value="1"/>
</dbReference>
<feature type="transmembrane region" description="Helical" evidence="6">
    <location>
        <begin position="31"/>
        <end position="51"/>
    </location>
</feature>
<evidence type="ECO:0000313" key="8">
    <source>
        <dbReference type="EMBL" id="HGQ65019.1"/>
    </source>
</evidence>
<dbReference type="InterPro" id="IPR037294">
    <property type="entry name" value="ABC_BtuC-like"/>
</dbReference>
<comment type="caution">
    <text evidence="8">The sequence shown here is derived from an EMBL/GenBank/DDBJ whole genome shotgun (WGS) entry which is preliminary data.</text>
</comment>
<dbReference type="PANTHER" id="PTHR30477:SF21">
    <property type="entry name" value="ABC-3 PROTEIN"/>
    <property type="match status" value="1"/>
</dbReference>
<evidence type="ECO:0000256" key="6">
    <source>
        <dbReference type="SAM" id="Phobius"/>
    </source>
</evidence>
<comment type="similarity">
    <text evidence="2">Belongs to the ABC-3 integral membrane protein family.</text>
</comment>
<evidence type="ECO:0000313" key="7">
    <source>
        <dbReference type="EMBL" id="HGQ35169.1"/>
    </source>
</evidence>
<organism evidence="8">
    <name type="scientific">Ignisphaera aggregans</name>
    <dbReference type="NCBI Taxonomy" id="334771"/>
    <lineage>
        <taxon>Archaea</taxon>
        <taxon>Thermoproteota</taxon>
        <taxon>Thermoprotei</taxon>
        <taxon>Desulfurococcales</taxon>
        <taxon>Desulfurococcaceae</taxon>
        <taxon>Ignisphaera</taxon>
    </lineage>
</organism>
<feature type="transmembrane region" description="Helical" evidence="6">
    <location>
        <begin position="220"/>
        <end position="237"/>
    </location>
</feature>
<keyword evidence="4 6" id="KW-1133">Transmembrane helix</keyword>
<feature type="transmembrane region" description="Helical" evidence="6">
    <location>
        <begin position="86"/>
        <end position="104"/>
    </location>
</feature>
<dbReference type="EMBL" id="DTCK01000008">
    <property type="protein sequence ID" value="HGQ35169.1"/>
    <property type="molecule type" value="Genomic_DNA"/>
</dbReference>
<feature type="transmembrane region" description="Helical" evidence="6">
    <location>
        <begin position="195"/>
        <end position="214"/>
    </location>
</feature>
<protein>
    <recommendedName>
        <fullName evidence="9">Metal ABC transporter permease</fullName>
    </recommendedName>
</protein>
<dbReference type="Pfam" id="PF00950">
    <property type="entry name" value="ABC-3"/>
    <property type="match status" value="1"/>
</dbReference>
<feature type="transmembrane region" description="Helical" evidence="6">
    <location>
        <begin position="269"/>
        <end position="287"/>
    </location>
</feature>
<dbReference type="InterPro" id="IPR001626">
    <property type="entry name" value="ABC_TroCD"/>
</dbReference>
<evidence type="ECO:0008006" key="9">
    <source>
        <dbReference type="Google" id="ProtNLM"/>
    </source>
</evidence>
<name>A0A7C4JL68_9CREN</name>
<dbReference type="EMBL" id="DTBD01000066">
    <property type="protein sequence ID" value="HGQ65019.1"/>
    <property type="molecule type" value="Genomic_DNA"/>
</dbReference>
<feature type="transmembrane region" description="Helical" evidence="6">
    <location>
        <begin position="111"/>
        <end position="132"/>
    </location>
</feature>
<keyword evidence="3 6" id="KW-0812">Transmembrane</keyword>
<accession>A0A7C4JL68</accession>